<dbReference type="CDD" id="cd02440">
    <property type="entry name" value="AdoMet_MTases"/>
    <property type="match status" value="1"/>
</dbReference>
<organism evidence="3 4">
    <name type="scientific">Altererythrobacter rubellus</name>
    <dbReference type="NCBI Taxonomy" id="2173831"/>
    <lineage>
        <taxon>Bacteria</taxon>
        <taxon>Pseudomonadati</taxon>
        <taxon>Pseudomonadota</taxon>
        <taxon>Alphaproteobacteria</taxon>
        <taxon>Sphingomonadales</taxon>
        <taxon>Erythrobacteraceae</taxon>
        <taxon>Altererythrobacter</taxon>
    </lineage>
</organism>
<reference evidence="3 4" key="1">
    <citation type="submission" date="2023-06" db="EMBL/GenBank/DDBJ databases">
        <title>Altererythrobacter rubellus NBRC 112769 genome.</title>
        <authorList>
            <person name="Zhang K."/>
        </authorList>
    </citation>
    <scope>NUCLEOTIDE SEQUENCE [LARGE SCALE GENOMIC DNA]</scope>
    <source>
        <strain evidence="3 4">NBRC 112769</strain>
    </source>
</reference>
<dbReference type="PANTHER" id="PTHR43861">
    <property type="entry name" value="TRANS-ACONITATE 2-METHYLTRANSFERASE-RELATED"/>
    <property type="match status" value="1"/>
</dbReference>
<dbReference type="InterPro" id="IPR029063">
    <property type="entry name" value="SAM-dependent_MTases_sf"/>
</dbReference>
<gene>
    <name evidence="3" type="ORF">QQX03_07200</name>
</gene>
<accession>A0A9Y2F8B8</accession>
<evidence type="ECO:0000313" key="4">
    <source>
        <dbReference type="Proteomes" id="UP001231445"/>
    </source>
</evidence>
<keyword evidence="4" id="KW-1185">Reference proteome</keyword>
<dbReference type="EMBL" id="CP127221">
    <property type="protein sequence ID" value="WIW94766.1"/>
    <property type="molecule type" value="Genomic_DNA"/>
</dbReference>
<feature type="compositionally biased region" description="Basic and acidic residues" evidence="1">
    <location>
        <begin position="32"/>
        <end position="42"/>
    </location>
</feature>
<dbReference type="AlphaFoldDB" id="A0A9Y2F8B8"/>
<keyword evidence="3" id="KW-0808">Transferase</keyword>
<dbReference type="SUPFAM" id="SSF53335">
    <property type="entry name" value="S-adenosyl-L-methionine-dependent methyltransferases"/>
    <property type="match status" value="1"/>
</dbReference>
<dbReference type="RefSeq" id="WP_285975082.1">
    <property type="nucleotide sequence ID" value="NZ_CP127221.1"/>
</dbReference>
<feature type="compositionally biased region" description="Basic and acidic residues" evidence="1">
    <location>
        <begin position="1"/>
        <end position="19"/>
    </location>
</feature>
<dbReference type="Proteomes" id="UP001231445">
    <property type="component" value="Chromosome"/>
</dbReference>
<dbReference type="Pfam" id="PF13847">
    <property type="entry name" value="Methyltransf_31"/>
    <property type="match status" value="1"/>
</dbReference>
<keyword evidence="3" id="KW-0489">Methyltransferase</keyword>
<sequence length="218" mass="24287">MSGAGDRPDSARRFPEADRPVSGLGSTEFSSEDARDERGEAQKVMDLAEVSVGMTVADIGAGEGYYTVRLAEKVGEDGRVLAQDIDRDALDRLGERVERERIDNVSIKLGREDDPQLPPDSFDRVFLVHMYHEVSEPYAFLWRLWPALAEGGQVIVVDTDRPTDQHGIPPLLLSCEFEAVGYQLVEFLEKPDIRGYFARFERADTRPAEGKITGCALK</sequence>
<dbReference type="InterPro" id="IPR025714">
    <property type="entry name" value="Methyltranfer_dom"/>
</dbReference>
<dbReference type="Gene3D" id="3.40.50.150">
    <property type="entry name" value="Vaccinia Virus protein VP39"/>
    <property type="match status" value="1"/>
</dbReference>
<feature type="domain" description="Methyltransferase" evidence="2">
    <location>
        <begin position="52"/>
        <end position="160"/>
    </location>
</feature>
<feature type="region of interest" description="Disordered" evidence="1">
    <location>
        <begin position="1"/>
        <end position="42"/>
    </location>
</feature>
<dbReference type="EC" id="2.1.1.-" evidence="3"/>
<proteinExistence type="predicted"/>
<dbReference type="KEGG" id="arue:QQX03_07200"/>
<evidence type="ECO:0000259" key="2">
    <source>
        <dbReference type="Pfam" id="PF13847"/>
    </source>
</evidence>
<name>A0A9Y2F8B8_9SPHN</name>
<dbReference type="GO" id="GO:0008168">
    <property type="term" value="F:methyltransferase activity"/>
    <property type="evidence" value="ECO:0007669"/>
    <property type="project" value="UniProtKB-KW"/>
</dbReference>
<evidence type="ECO:0000256" key="1">
    <source>
        <dbReference type="SAM" id="MobiDB-lite"/>
    </source>
</evidence>
<protein>
    <submittedName>
        <fullName evidence="3">Class I SAM-dependent methyltransferase</fullName>
        <ecNumber evidence="3">2.1.1.-</ecNumber>
    </submittedName>
</protein>
<evidence type="ECO:0000313" key="3">
    <source>
        <dbReference type="EMBL" id="WIW94766.1"/>
    </source>
</evidence>
<dbReference type="GO" id="GO:0032259">
    <property type="term" value="P:methylation"/>
    <property type="evidence" value="ECO:0007669"/>
    <property type="project" value="UniProtKB-KW"/>
</dbReference>